<dbReference type="EMBL" id="LGUC01000001">
    <property type="protein sequence ID" value="KPN31293.1"/>
    <property type="molecule type" value="Genomic_DNA"/>
</dbReference>
<dbReference type="STRING" id="699431.SY89_02036"/>
<accession>A0A0P7GZY2</accession>
<protein>
    <submittedName>
        <fullName evidence="1">L-alanine-DL-glutamate epimerase of enolase superfamily protein</fullName>
    </submittedName>
</protein>
<dbReference type="InterPro" id="IPR036849">
    <property type="entry name" value="Enolase-like_C_sf"/>
</dbReference>
<comment type="caution">
    <text evidence="1">The sequence shown here is derived from an EMBL/GenBank/DDBJ whole genome shotgun (WGS) entry which is preliminary data.</text>
</comment>
<keyword evidence="2" id="KW-1185">Reference proteome</keyword>
<dbReference type="InterPro" id="IPR029017">
    <property type="entry name" value="Enolase-like_N"/>
</dbReference>
<dbReference type="Gene3D" id="3.30.390.10">
    <property type="entry name" value="Enolase-like, N-terminal domain"/>
    <property type="match status" value="1"/>
</dbReference>
<dbReference type="OrthoDB" id="155947at2157"/>
<sequence length="360" mass="39347">MTDTARPTAYRAIADLPLVVAGVDAEQFEQDTSSGFTRVTIVFKLRGDGVTGRGEDVTYDTEDHDRLAAAIDDGAFALPTGSFTFAEFSAALDGVELFPQDGPERQDSRDYRRWAVESAALDLALKQNDTTLPGLLDRRHQPVRFVASTRLGDPPSADRVDAVRARNPSIGFKLDPTPAWGDDLIDELRARDAVRIVDLKGHYEGTDVDNDADPAFYRRIVDGFPDAVVEDPQLTDETRPVFEGEEGRVSWDSPIHGLDDVAALPWEPSWLNVKPSRFGTVESLFRTIEWALEAGVNCYGGGQFELSVGRGQAQELAALFYPDGPNDLAPSIYNESSLPPELPRSPIAVPAPDDHAGFGF</sequence>
<dbReference type="Proteomes" id="UP000050535">
    <property type="component" value="Unassembled WGS sequence"/>
</dbReference>
<name>A0A0P7GZY2_9EURY</name>
<evidence type="ECO:0000313" key="1">
    <source>
        <dbReference type="EMBL" id="KPN31293.1"/>
    </source>
</evidence>
<dbReference type="Gene3D" id="3.20.20.120">
    <property type="entry name" value="Enolase-like C-terminal domain"/>
    <property type="match status" value="1"/>
</dbReference>
<evidence type="ECO:0000313" key="2">
    <source>
        <dbReference type="Proteomes" id="UP000050535"/>
    </source>
</evidence>
<proteinExistence type="predicted"/>
<dbReference type="PATRIC" id="fig|699431.3.peg.2088"/>
<gene>
    <name evidence="1" type="ORF">SY89_02036</name>
</gene>
<reference evidence="2" key="1">
    <citation type="submission" date="2013-11" db="EMBL/GenBank/DDBJ databases">
        <authorList>
            <person name="Hoang H.T."/>
            <person name="Killian M.L."/>
            <person name="Madson D.M."/>
            <person name="Arruda P.H.E."/>
            <person name="Sun D."/>
            <person name="Schwartz K.J."/>
            <person name="Yoon K."/>
        </authorList>
    </citation>
    <scope>NUCLEOTIDE SEQUENCE [LARGE SCALE GENOMIC DNA]</scope>
    <source>
        <strain evidence="2">CDK2</strain>
    </source>
</reference>
<dbReference type="RefSeq" id="WP_054583962.1">
    <property type="nucleotide sequence ID" value="NZ_LGUC01000001.1"/>
</dbReference>
<dbReference type="SUPFAM" id="SSF51604">
    <property type="entry name" value="Enolase C-terminal domain-like"/>
    <property type="match status" value="1"/>
</dbReference>
<organism evidence="1 2">
    <name type="scientific">Halolamina pelagica</name>
    <dbReference type="NCBI Taxonomy" id="699431"/>
    <lineage>
        <taxon>Archaea</taxon>
        <taxon>Methanobacteriati</taxon>
        <taxon>Methanobacteriota</taxon>
        <taxon>Stenosarchaea group</taxon>
        <taxon>Halobacteria</taxon>
        <taxon>Halobacteriales</taxon>
        <taxon>Haloferacaceae</taxon>
    </lineage>
</organism>
<dbReference type="AlphaFoldDB" id="A0A0P7GZY2"/>